<evidence type="ECO:0000313" key="1">
    <source>
        <dbReference type="EMBL" id="VDO79352.1"/>
    </source>
</evidence>
<protein>
    <submittedName>
        <fullName evidence="1">Uncharacterized protein</fullName>
    </submittedName>
</protein>
<keyword evidence="2" id="KW-1185">Reference proteome</keyword>
<dbReference type="Gene3D" id="3.20.20.220">
    <property type="match status" value="1"/>
</dbReference>
<dbReference type="AlphaFoldDB" id="A0A183NHI4"/>
<gene>
    <name evidence="1" type="ORF">SMTD_LOCUS1570</name>
</gene>
<dbReference type="EMBL" id="UZAL01001768">
    <property type="protein sequence ID" value="VDO79352.1"/>
    <property type="molecule type" value="Genomic_DNA"/>
</dbReference>
<name>A0A183NHI4_9TREM</name>
<accession>A0A183NHI4</accession>
<organism evidence="1 2">
    <name type="scientific">Schistosoma mattheei</name>
    <dbReference type="NCBI Taxonomy" id="31246"/>
    <lineage>
        <taxon>Eukaryota</taxon>
        <taxon>Metazoa</taxon>
        <taxon>Spiralia</taxon>
        <taxon>Lophotrochozoa</taxon>
        <taxon>Platyhelminthes</taxon>
        <taxon>Trematoda</taxon>
        <taxon>Digenea</taxon>
        <taxon>Strigeidida</taxon>
        <taxon>Schistosomatoidea</taxon>
        <taxon>Schistosomatidae</taxon>
        <taxon>Schistosoma</taxon>
    </lineage>
</organism>
<proteinExistence type="predicted"/>
<sequence length="74" mass="8389">MYESCLEEVFKAIKKRRSGQVSVMIASHNEDTVRYALKKLDDESFGIFSFTSTALLCGPKEYPDITSVEYSDLV</sequence>
<dbReference type="Proteomes" id="UP000269396">
    <property type="component" value="Unassembled WGS sequence"/>
</dbReference>
<dbReference type="STRING" id="31246.A0A183NHI4"/>
<reference evidence="1 2" key="1">
    <citation type="submission" date="2018-11" db="EMBL/GenBank/DDBJ databases">
        <authorList>
            <consortium name="Pathogen Informatics"/>
        </authorList>
    </citation>
    <scope>NUCLEOTIDE SEQUENCE [LARGE SCALE GENOMIC DNA]</scope>
    <source>
        <strain>Denwood</strain>
        <strain evidence="2">Zambia</strain>
    </source>
</reference>
<evidence type="ECO:0000313" key="2">
    <source>
        <dbReference type="Proteomes" id="UP000269396"/>
    </source>
</evidence>